<evidence type="ECO:0000313" key="9">
    <source>
        <dbReference type="Proteomes" id="UP000321261"/>
    </source>
</evidence>
<dbReference type="Gene3D" id="3.90.640.10">
    <property type="entry name" value="Actin, Chain A, domain 4"/>
    <property type="match status" value="1"/>
</dbReference>
<dbReference type="InterPro" id="IPR015943">
    <property type="entry name" value="WD40/YVTN_repeat-like_dom_sf"/>
</dbReference>
<keyword evidence="7" id="KW-1133">Transmembrane helix</keyword>
<evidence type="ECO:0000256" key="2">
    <source>
        <dbReference type="ARBA" id="ARBA00022741"/>
    </source>
</evidence>
<keyword evidence="9" id="KW-1185">Reference proteome</keyword>
<dbReference type="InterPro" id="IPR051200">
    <property type="entry name" value="Host-pathogen_enzymatic-act"/>
</dbReference>
<dbReference type="NCBIfam" id="TIGR02276">
    <property type="entry name" value="beta_rpt_yvtn"/>
    <property type="match status" value="5"/>
</dbReference>
<organism evidence="8 9">
    <name type="scientific">Pseudonocardia hierapolitana</name>
    <dbReference type="NCBI Taxonomy" id="1128676"/>
    <lineage>
        <taxon>Bacteria</taxon>
        <taxon>Bacillati</taxon>
        <taxon>Actinomycetota</taxon>
        <taxon>Actinomycetes</taxon>
        <taxon>Pseudonocardiales</taxon>
        <taxon>Pseudonocardiaceae</taxon>
        <taxon>Pseudonocardia</taxon>
    </lineage>
</organism>
<feature type="compositionally biased region" description="Pro residues" evidence="6">
    <location>
        <begin position="450"/>
        <end position="462"/>
    </location>
</feature>
<keyword evidence="7" id="KW-0812">Transmembrane</keyword>
<sequence length="840" mass="86189">MGYHLGVDLGTTFVAAALASDTGVEMFTLGDRSVVTPAVVYLREDGALVSGDAAARRAVSSPDRIGREFKRRLGDPTPVMLGGTPYAVTVLLGTLLHDVLTRVTETEGIKPDSVVLTHPANWGPFRRELFDEVPHIAGLTAPRMVTEPEAAAAHYAASRQLSDGEIIAVYDLGGGTFDATVLRKHAGGIEILGVPEGIERLGGVDFDESILSHVNYVAGGALSELDMSDPQTAVALARLNQDCVLAKEALSIDTETTIPVFLPNRHFDVRLTRAEFEDMIRAPVESTIGTLVRTLRSAQVEPSQLSAVLLVGGSSRIPLVSRMISEELGRPTVVDAHPKYAVALGAAGLARVGGGTVRGDGAGGAPTTPVGEFPKAVPADAPAGASAGGHGAPAVPQERDEGGGLAATRMTPPPVAGTGAPPHQAAPAGHPGSDRPRSGAPDVTQGRPGFGPPPGPPPPPPLGGSRSGRNRVLLVVAAVIALLAVVGGIGYVAVDQFRADEQPPTAQPAPPAAVPEPPAAAPGPPAAAPSPAAAPASSVPVPSLGPTVPAGATSGFVVVSPNGRQAYIANRAAGVVTVVDTAVNRVTATIPVAAGPPQFLSFAPNGRTIYVSIWNDARTIAAVGVLDTTTNSMVATIPVRTRPYLAAVTCDGKSLYVPNHDSGTVSVIDTATNTVTTEITVAPNPHWIEFSTDGTRGYIANHESNVVSVLDMSNNTVIAEVPVDTSPHSVAVHPTRPLVANVNYDSSTVTMIDTGTEQVVARIPVGKKPQDITWAPDGRFAYTANVEDNSVSVINVDTMTVTATIPTGASPTSVAVHPDGTTGYVTNLEDGTLTLLNLAG</sequence>
<reference evidence="8 9" key="1">
    <citation type="submission" date="2019-06" db="EMBL/GenBank/DDBJ databases">
        <title>Sequencing the genomes of 1000 actinobacteria strains.</title>
        <authorList>
            <person name="Klenk H.-P."/>
        </authorList>
    </citation>
    <scope>NUCLEOTIDE SEQUENCE [LARGE SCALE GENOMIC DNA]</scope>
    <source>
        <strain evidence="8 9">DSM 45671</strain>
    </source>
</reference>
<dbReference type="PRINTS" id="PR00301">
    <property type="entry name" value="HEATSHOCK70"/>
</dbReference>
<dbReference type="SUPFAM" id="SSF51004">
    <property type="entry name" value="C-terminal (heme d1) domain of cytochrome cd1-nitrite reductase"/>
    <property type="match status" value="1"/>
</dbReference>
<dbReference type="PROSITE" id="PS00329">
    <property type="entry name" value="HSP70_2"/>
    <property type="match status" value="1"/>
</dbReference>
<dbReference type="InterPro" id="IPR018181">
    <property type="entry name" value="Heat_shock_70_CS"/>
</dbReference>
<dbReference type="OrthoDB" id="9766019at2"/>
<feature type="region of interest" description="Disordered" evidence="6">
    <location>
        <begin position="501"/>
        <end position="540"/>
    </location>
</feature>
<dbReference type="GO" id="GO:0140662">
    <property type="term" value="F:ATP-dependent protein folding chaperone"/>
    <property type="evidence" value="ECO:0007669"/>
    <property type="project" value="InterPro"/>
</dbReference>
<proteinExistence type="inferred from homology"/>
<name>A0A561SW34_9PSEU</name>
<evidence type="ECO:0000313" key="8">
    <source>
        <dbReference type="EMBL" id="TWF79074.1"/>
    </source>
</evidence>
<dbReference type="InterPro" id="IPR043129">
    <property type="entry name" value="ATPase_NBD"/>
</dbReference>
<dbReference type="GO" id="GO:0005524">
    <property type="term" value="F:ATP binding"/>
    <property type="evidence" value="ECO:0007669"/>
    <property type="project" value="UniProtKB-KW"/>
</dbReference>
<keyword evidence="7" id="KW-0472">Membrane</keyword>
<feature type="compositionally biased region" description="Pro residues" evidence="6">
    <location>
        <begin position="505"/>
        <end position="528"/>
    </location>
</feature>
<feature type="compositionally biased region" description="Low complexity" evidence="6">
    <location>
        <begin position="416"/>
        <end position="431"/>
    </location>
</feature>
<evidence type="ECO:0000256" key="7">
    <source>
        <dbReference type="SAM" id="Phobius"/>
    </source>
</evidence>
<keyword evidence="5" id="KW-0143">Chaperone</keyword>
<evidence type="ECO:0000256" key="1">
    <source>
        <dbReference type="ARBA" id="ARBA00007381"/>
    </source>
</evidence>
<feature type="transmembrane region" description="Helical" evidence="7">
    <location>
        <begin position="472"/>
        <end position="494"/>
    </location>
</feature>
<keyword evidence="2" id="KW-0547">Nucleotide-binding</keyword>
<comment type="similarity">
    <text evidence="1">Belongs to the heat shock protein 70 family.</text>
</comment>
<keyword evidence="4" id="KW-0346">Stress response</keyword>
<dbReference type="PROSITE" id="PS01036">
    <property type="entry name" value="HSP70_3"/>
    <property type="match status" value="1"/>
</dbReference>
<dbReference type="InterPro" id="IPR013126">
    <property type="entry name" value="Hsp_70_fam"/>
</dbReference>
<comment type="caution">
    <text evidence="8">The sequence shown here is derived from an EMBL/GenBank/DDBJ whole genome shotgun (WGS) entry which is preliminary data.</text>
</comment>
<dbReference type="InterPro" id="IPR011048">
    <property type="entry name" value="Haem_d1_sf"/>
</dbReference>
<evidence type="ECO:0000256" key="3">
    <source>
        <dbReference type="ARBA" id="ARBA00022840"/>
    </source>
</evidence>
<evidence type="ECO:0000256" key="4">
    <source>
        <dbReference type="ARBA" id="ARBA00023016"/>
    </source>
</evidence>
<dbReference type="AlphaFoldDB" id="A0A561SW34"/>
<feature type="region of interest" description="Disordered" evidence="6">
    <location>
        <begin position="360"/>
        <end position="466"/>
    </location>
</feature>
<dbReference type="Proteomes" id="UP000321261">
    <property type="component" value="Unassembled WGS sequence"/>
</dbReference>
<dbReference type="EMBL" id="VIWU01000001">
    <property type="protein sequence ID" value="TWF79074.1"/>
    <property type="molecule type" value="Genomic_DNA"/>
</dbReference>
<dbReference type="InterPro" id="IPR011964">
    <property type="entry name" value="YVTN_b-propeller_repeat"/>
</dbReference>
<evidence type="ECO:0000256" key="5">
    <source>
        <dbReference type="ARBA" id="ARBA00023186"/>
    </source>
</evidence>
<feature type="compositionally biased region" description="Low complexity" evidence="6">
    <location>
        <begin position="376"/>
        <end position="385"/>
    </location>
</feature>
<accession>A0A561SW34</accession>
<dbReference type="PANTHER" id="PTHR47197:SF3">
    <property type="entry name" value="DIHYDRO-HEME D1 DEHYDROGENASE"/>
    <property type="match status" value="1"/>
</dbReference>
<evidence type="ECO:0000256" key="6">
    <source>
        <dbReference type="SAM" id="MobiDB-lite"/>
    </source>
</evidence>
<dbReference type="SUPFAM" id="SSF53067">
    <property type="entry name" value="Actin-like ATPase domain"/>
    <property type="match status" value="2"/>
</dbReference>
<dbReference type="Pfam" id="PF00012">
    <property type="entry name" value="HSP70"/>
    <property type="match status" value="1"/>
</dbReference>
<protein>
    <submittedName>
        <fullName evidence="8">YVTN family beta-propeller protein</fullName>
    </submittedName>
</protein>
<gene>
    <name evidence="8" type="ORF">FHX44_115000</name>
</gene>
<dbReference type="Gene3D" id="2.130.10.10">
    <property type="entry name" value="YVTN repeat-like/Quinoprotein amine dehydrogenase"/>
    <property type="match status" value="2"/>
</dbReference>
<dbReference type="PANTHER" id="PTHR47197">
    <property type="entry name" value="PROTEIN NIRF"/>
    <property type="match status" value="1"/>
</dbReference>
<keyword evidence="3" id="KW-0067">ATP-binding</keyword>
<feature type="compositionally biased region" description="Low complexity" evidence="6">
    <location>
        <begin position="529"/>
        <end position="540"/>
    </location>
</feature>
<dbReference type="Gene3D" id="3.30.420.40">
    <property type="match status" value="2"/>
</dbReference>